<dbReference type="AlphaFoldDB" id="A0A346PI12"/>
<keyword evidence="4" id="KW-1185">Reference proteome</keyword>
<accession>A0A346PN61</accession>
<sequence>MADRTTVDETLTREELAAYFEHLSTAFADGETVRIEVGNKTVELTPPETVELSVDVIERSTLLRGNREEIEIELAWKPTSP</sequence>
<gene>
    <name evidence="2" type="ORF">AArc1_2845</name>
    <name evidence="3" type="ORF">AArcMg_0935</name>
</gene>
<dbReference type="OrthoDB" id="166015at2157"/>
<accession>A0A346PI12</accession>
<reference evidence="2" key="3">
    <citation type="journal article" date="2019" name="Int. J. Syst. Evol. Microbiol.">
        <title>Natronolimnobius sulfurireducens sp. nov. and Halalkaliarchaeum desulfuricum gen. nov., sp. nov., the first sulfur-respiring alkaliphilic haloarchaea from hypersaline alkaline lakes.</title>
        <authorList>
            <person name="Sorokin D.Y."/>
            <person name="Yakimov M."/>
            <person name="Messina E."/>
            <person name="Merkel A.Y."/>
            <person name="Bale N.J."/>
            <person name="Sinninghe Damste J.S."/>
        </authorList>
    </citation>
    <scope>NUCLEOTIDE SEQUENCE</scope>
    <source>
        <strain evidence="3">AArc-Mg</strain>
        <strain evidence="2">AArc1</strain>
    </source>
</reference>
<dbReference type="Proteomes" id="UP000258613">
    <property type="component" value="Chromosome"/>
</dbReference>
<dbReference type="InterPro" id="IPR027598">
    <property type="entry name" value="Amphi-Trp_dom"/>
</dbReference>
<organism evidence="2 5">
    <name type="scientific">Natrarchaeobaculum sulfurireducens</name>
    <dbReference type="NCBI Taxonomy" id="2044521"/>
    <lineage>
        <taxon>Archaea</taxon>
        <taxon>Methanobacteriati</taxon>
        <taxon>Methanobacteriota</taxon>
        <taxon>Stenosarchaea group</taxon>
        <taxon>Halobacteria</taxon>
        <taxon>Halobacteriales</taxon>
        <taxon>Natrialbaceae</taxon>
        <taxon>Natrarchaeobaculum</taxon>
    </lineage>
</organism>
<dbReference type="Proteomes" id="UP000258707">
    <property type="component" value="Chromosome"/>
</dbReference>
<dbReference type="EMBL" id="CP027033">
    <property type="protein sequence ID" value="AXR80956.1"/>
    <property type="molecule type" value="Genomic_DNA"/>
</dbReference>
<dbReference type="KEGG" id="nan:AArc1_2845"/>
<evidence type="ECO:0000313" key="3">
    <source>
        <dbReference type="EMBL" id="AXR80956.1"/>
    </source>
</evidence>
<reference evidence="5" key="1">
    <citation type="submission" date="2017-10" db="EMBL/GenBank/DDBJ databases">
        <title>Phenotypic and genomic properties of facultatively anaerobic sulfur-reducing natronoarchaea from hypersaline soda lakes.</title>
        <authorList>
            <person name="Sorokin D.Y."/>
            <person name="Kublanov I.V."/>
            <person name="Roman P."/>
            <person name="Sinninghe Damste J.S."/>
            <person name="Golyshin P.N."/>
            <person name="Rojo D."/>
            <person name="Ciordia S."/>
            <person name="Mena Md.C."/>
            <person name="Ferrer M."/>
            <person name="Messina E."/>
            <person name="Smedile F."/>
            <person name="La Spada G."/>
            <person name="La Cono V."/>
            <person name="Yakimov M.M."/>
        </authorList>
    </citation>
    <scope>NUCLEOTIDE SEQUENCE [LARGE SCALE GENOMIC DNA]</scope>
    <source>
        <strain evidence="5">AArc1</strain>
    </source>
</reference>
<evidence type="ECO:0000313" key="5">
    <source>
        <dbReference type="Proteomes" id="UP000258707"/>
    </source>
</evidence>
<dbReference type="Pfam" id="PF20068">
    <property type="entry name" value="Amphi-Trp"/>
    <property type="match status" value="1"/>
</dbReference>
<proteinExistence type="predicted"/>
<dbReference type="KEGG" id="nag:AArcMg_0935"/>
<evidence type="ECO:0000313" key="4">
    <source>
        <dbReference type="Proteomes" id="UP000258613"/>
    </source>
</evidence>
<feature type="domain" description="Amphi-Trp" evidence="1">
    <location>
        <begin position="8"/>
        <end position="79"/>
    </location>
</feature>
<name>A0A346PI12_9EURY</name>
<evidence type="ECO:0000259" key="1">
    <source>
        <dbReference type="Pfam" id="PF20068"/>
    </source>
</evidence>
<protein>
    <recommendedName>
        <fullName evidence="1">Amphi-Trp domain-containing protein</fullName>
    </recommendedName>
</protein>
<dbReference type="EMBL" id="CP024047">
    <property type="protein sequence ID" value="AXR79157.1"/>
    <property type="molecule type" value="Genomic_DNA"/>
</dbReference>
<dbReference type="NCBIfam" id="TIGR04354">
    <property type="entry name" value="amphi-Trp"/>
    <property type="match status" value="1"/>
</dbReference>
<evidence type="ECO:0000313" key="2">
    <source>
        <dbReference type="EMBL" id="AXR79157.1"/>
    </source>
</evidence>
<dbReference type="GeneID" id="37641431"/>
<reference evidence="4" key="2">
    <citation type="submission" date="2018-02" db="EMBL/GenBank/DDBJ databases">
        <title>Phenotypic and genomic properties of facultatively anaerobic sulfur-reducing natronoarchaea from hypersaline soda lakes.</title>
        <authorList>
            <person name="Sorokin D.Y."/>
            <person name="Kublanov I.V."/>
            <person name="Roman P."/>
            <person name="Sinninghe Damste J.S."/>
            <person name="Golyshin P.N."/>
            <person name="Rojo D."/>
            <person name="Ciordia S."/>
            <person name="Mena M.D.C."/>
            <person name="Ferrer M."/>
            <person name="Messina E."/>
            <person name="Smedile F."/>
            <person name="La Spada G."/>
            <person name="La Cono V."/>
            <person name="Yakimov M.M."/>
        </authorList>
    </citation>
    <scope>NUCLEOTIDE SEQUENCE [LARGE SCALE GENOMIC DNA]</scope>
    <source>
        <strain evidence="4">AArc-Mg</strain>
    </source>
</reference>
<dbReference type="RefSeq" id="WP_117365149.1">
    <property type="nucleotide sequence ID" value="NZ_CP024047.1"/>
</dbReference>